<dbReference type="EMBL" id="JARQZJ010000038">
    <property type="protein sequence ID" value="KAK9876793.1"/>
    <property type="molecule type" value="Genomic_DNA"/>
</dbReference>
<name>A0AAW1U705_9CUCU</name>
<gene>
    <name evidence="1" type="ORF">WA026_015031</name>
</gene>
<comment type="caution">
    <text evidence="1">The sequence shown here is derived from an EMBL/GenBank/DDBJ whole genome shotgun (WGS) entry which is preliminary data.</text>
</comment>
<sequence>MYTYKTIVNYKCVEVNLFPVLQYHFQFAPRLKQDPLHKRNHQHDLLHFHRHQRTLCDDNIVSFIIVGTECSAVQAVQKAHVAAIFICLMVRLLSSPQDIRLCPTVSPALAAVSERPSD</sequence>
<protein>
    <submittedName>
        <fullName evidence="1">Uncharacterized protein</fullName>
    </submittedName>
</protein>
<evidence type="ECO:0000313" key="1">
    <source>
        <dbReference type="EMBL" id="KAK9876793.1"/>
    </source>
</evidence>
<dbReference type="AlphaFoldDB" id="A0AAW1U705"/>
<dbReference type="Proteomes" id="UP001431783">
    <property type="component" value="Unassembled WGS sequence"/>
</dbReference>
<accession>A0AAW1U705</accession>
<reference evidence="1 2" key="1">
    <citation type="submission" date="2023-03" db="EMBL/GenBank/DDBJ databases">
        <title>Genome insight into feeding habits of ladybird beetles.</title>
        <authorList>
            <person name="Li H.-S."/>
            <person name="Huang Y.-H."/>
            <person name="Pang H."/>
        </authorList>
    </citation>
    <scope>NUCLEOTIDE SEQUENCE [LARGE SCALE GENOMIC DNA]</scope>
    <source>
        <strain evidence="1">SYSU_2023b</strain>
        <tissue evidence="1">Whole body</tissue>
    </source>
</reference>
<keyword evidence="2" id="KW-1185">Reference proteome</keyword>
<organism evidence="1 2">
    <name type="scientific">Henosepilachna vigintioctopunctata</name>
    <dbReference type="NCBI Taxonomy" id="420089"/>
    <lineage>
        <taxon>Eukaryota</taxon>
        <taxon>Metazoa</taxon>
        <taxon>Ecdysozoa</taxon>
        <taxon>Arthropoda</taxon>
        <taxon>Hexapoda</taxon>
        <taxon>Insecta</taxon>
        <taxon>Pterygota</taxon>
        <taxon>Neoptera</taxon>
        <taxon>Endopterygota</taxon>
        <taxon>Coleoptera</taxon>
        <taxon>Polyphaga</taxon>
        <taxon>Cucujiformia</taxon>
        <taxon>Coccinelloidea</taxon>
        <taxon>Coccinellidae</taxon>
        <taxon>Epilachninae</taxon>
        <taxon>Epilachnini</taxon>
        <taxon>Henosepilachna</taxon>
    </lineage>
</organism>
<evidence type="ECO:0000313" key="2">
    <source>
        <dbReference type="Proteomes" id="UP001431783"/>
    </source>
</evidence>
<proteinExistence type="predicted"/>